<organism evidence="1 2">
    <name type="scientific">Russula ochroleuca</name>
    <dbReference type="NCBI Taxonomy" id="152965"/>
    <lineage>
        <taxon>Eukaryota</taxon>
        <taxon>Fungi</taxon>
        <taxon>Dikarya</taxon>
        <taxon>Basidiomycota</taxon>
        <taxon>Agaricomycotina</taxon>
        <taxon>Agaricomycetes</taxon>
        <taxon>Russulales</taxon>
        <taxon>Russulaceae</taxon>
        <taxon>Russula</taxon>
    </lineage>
</organism>
<reference evidence="1" key="2">
    <citation type="journal article" date="2020" name="Nat. Commun.">
        <title>Large-scale genome sequencing of mycorrhizal fungi provides insights into the early evolution of symbiotic traits.</title>
        <authorList>
            <person name="Miyauchi S."/>
            <person name="Kiss E."/>
            <person name="Kuo A."/>
            <person name="Drula E."/>
            <person name="Kohler A."/>
            <person name="Sanchez-Garcia M."/>
            <person name="Morin E."/>
            <person name="Andreopoulos B."/>
            <person name="Barry K.W."/>
            <person name="Bonito G."/>
            <person name="Buee M."/>
            <person name="Carver A."/>
            <person name="Chen C."/>
            <person name="Cichocki N."/>
            <person name="Clum A."/>
            <person name="Culley D."/>
            <person name="Crous P.W."/>
            <person name="Fauchery L."/>
            <person name="Girlanda M."/>
            <person name="Hayes R.D."/>
            <person name="Keri Z."/>
            <person name="LaButti K."/>
            <person name="Lipzen A."/>
            <person name="Lombard V."/>
            <person name="Magnuson J."/>
            <person name="Maillard F."/>
            <person name="Murat C."/>
            <person name="Nolan M."/>
            <person name="Ohm R.A."/>
            <person name="Pangilinan J."/>
            <person name="Pereira M.F."/>
            <person name="Perotto S."/>
            <person name="Peter M."/>
            <person name="Pfister S."/>
            <person name="Riley R."/>
            <person name="Sitrit Y."/>
            <person name="Stielow J.B."/>
            <person name="Szollosi G."/>
            <person name="Zifcakova L."/>
            <person name="Stursova M."/>
            <person name="Spatafora J.W."/>
            <person name="Tedersoo L."/>
            <person name="Vaario L.M."/>
            <person name="Yamada A."/>
            <person name="Yan M."/>
            <person name="Wang P."/>
            <person name="Xu J."/>
            <person name="Bruns T."/>
            <person name="Baldrian P."/>
            <person name="Vilgalys R."/>
            <person name="Dunand C."/>
            <person name="Henrissat B."/>
            <person name="Grigoriev I.V."/>
            <person name="Hibbett D."/>
            <person name="Nagy L.G."/>
            <person name="Martin F.M."/>
        </authorList>
    </citation>
    <scope>NUCLEOTIDE SEQUENCE</scope>
    <source>
        <strain evidence="1">Prilba</strain>
    </source>
</reference>
<protein>
    <submittedName>
        <fullName evidence="1">Uncharacterized protein</fullName>
    </submittedName>
</protein>
<accession>A0A9P5N0R7</accession>
<dbReference type="Proteomes" id="UP000759537">
    <property type="component" value="Unassembled WGS sequence"/>
</dbReference>
<dbReference type="AlphaFoldDB" id="A0A9P5N0R7"/>
<name>A0A9P5N0R7_9AGAM</name>
<reference evidence="1" key="1">
    <citation type="submission" date="2019-10" db="EMBL/GenBank/DDBJ databases">
        <authorList>
            <consortium name="DOE Joint Genome Institute"/>
            <person name="Kuo A."/>
            <person name="Miyauchi S."/>
            <person name="Kiss E."/>
            <person name="Drula E."/>
            <person name="Kohler A."/>
            <person name="Sanchez-Garcia M."/>
            <person name="Andreopoulos B."/>
            <person name="Barry K.W."/>
            <person name="Bonito G."/>
            <person name="Buee M."/>
            <person name="Carver A."/>
            <person name="Chen C."/>
            <person name="Cichocki N."/>
            <person name="Clum A."/>
            <person name="Culley D."/>
            <person name="Crous P.W."/>
            <person name="Fauchery L."/>
            <person name="Girlanda M."/>
            <person name="Hayes R."/>
            <person name="Keri Z."/>
            <person name="LaButti K."/>
            <person name="Lipzen A."/>
            <person name="Lombard V."/>
            <person name="Magnuson J."/>
            <person name="Maillard F."/>
            <person name="Morin E."/>
            <person name="Murat C."/>
            <person name="Nolan M."/>
            <person name="Ohm R."/>
            <person name="Pangilinan J."/>
            <person name="Pereira M."/>
            <person name="Perotto S."/>
            <person name="Peter M."/>
            <person name="Riley R."/>
            <person name="Sitrit Y."/>
            <person name="Stielow B."/>
            <person name="Szollosi G."/>
            <person name="Zifcakova L."/>
            <person name="Stursova M."/>
            <person name="Spatafora J.W."/>
            <person name="Tedersoo L."/>
            <person name="Vaario L.-M."/>
            <person name="Yamada A."/>
            <person name="Yan M."/>
            <person name="Wang P."/>
            <person name="Xu J."/>
            <person name="Bruns T."/>
            <person name="Baldrian P."/>
            <person name="Vilgalys R."/>
            <person name="Henrissat B."/>
            <person name="Grigoriev I.V."/>
            <person name="Hibbett D."/>
            <person name="Nagy L.G."/>
            <person name="Martin F.M."/>
        </authorList>
    </citation>
    <scope>NUCLEOTIDE SEQUENCE</scope>
    <source>
        <strain evidence="1">Prilba</strain>
    </source>
</reference>
<sequence>MQPWQAYLNKFQNTKLKGKIDNAWQEYLSEVPEGKKPKKTKFEIRNKLAQKLYAAETDVVKAEVEEHRKTMKNNKEMLDLVERNGSFQSAINELPRTLQVATESIANQTGWNVLVVINIKHTFFSLHQGMTADGKTFETFLGNDQFERSVMLKFDDILQESFSKKVFGS</sequence>
<evidence type="ECO:0000313" key="1">
    <source>
        <dbReference type="EMBL" id="KAF8483375.1"/>
    </source>
</evidence>
<evidence type="ECO:0000313" key="2">
    <source>
        <dbReference type="Proteomes" id="UP000759537"/>
    </source>
</evidence>
<dbReference type="OrthoDB" id="2803783at2759"/>
<keyword evidence="2" id="KW-1185">Reference proteome</keyword>
<proteinExistence type="predicted"/>
<comment type="caution">
    <text evidence="1">The sequence shown here is derived from an EMBL/GenBank/DDBJ whole genome shotgun (WGS) entry which is preliminary data.</text>
</comment>
<gene>
    <name evidence="1" type="ORF">DFH94DRAFT_689874</name>
</gene>
<dbReference type="EMBL" id="WHVB01000004">
    <property type="protein sequence ID" value="KAF8483375.1"/>
    <property type="molecule type" value="Genomic_DNA"/>
</dbReference>